<dbReference type="SUPFAM" id="SSF56112">
    <property type="entry name" value="Protein kinase-like (PK-like)"/>
    <property type="match status" value="1"/>
</dbReference>
<keyword evidence="7" id="KW-0808">Transferase</keyword>
<dbReference type="SMART" id="SM00220">
    <property type="entry name" value="S_TKc"/>
    <property type="match status" value="1"/>
</dbReference>
<keyword evidence="10" id="KW-1185">Reference proteome</keyword>
<sequence length="290" mass="32831">MRPVGKEAVKFGNYMLGTTLGEGEFGKVKLGWRRDGKHPSEVAVKLIKKENIPPMSNREAKFQREIIVLRHLRHPNLVRLQEIIQNEKYIGIVLEYASGGELFEYILQNKYLKDSSACRLFAQLISGVDYLHSKGIVHRDLKLENLLLDKHKNIIITDFGFANVFNPDDVVSGIPNADLMSTSCGSPCYAAPELVVSDSKYSGRKVDVWSCGVILYAMLAGYLPFDDDPQNPNGSNITQLYHYITTTPLTFPDYVKPMPRDLLRRILVPNPDKRADLLEVRAHSWLLPYA</sequence>
<evidence type="ECO:0000256" key="6">
    <source>
        <dbReference type="PROSITE-ProRule" id="PRU10141"/>
    </source>
</evidence>
<evidence type="ECO:0000256" key="3">
    <source>
        <dbReference type="ARBA" id="ARBA00022840"/>
    </source>
</evidence>
<feature type="domain" description="Protein kinase" evidence="8">
    <location>
        <begin position="14"/>
        <end position="286"/>
    </location>
</feature>
<keyword evidence="3 6" id="KW-0067">ATP-binding</keyword>
<dbReference type="EMBL" id="JBBJBU010000001">
    <property type="protein sequence ID" value="KAK7207615.1"/>
    <property type="molecule type" value="Genomic_DNA"/>
</dbReference>
<dbReference type="RefSeq" id="XP_064770648.1">
    <property type="nucleotide sequence ID" value="XM_064910303.1"/>
</dbReference>
<comment type="caution">
    <text evidence="9">The sequence shown here is derived from an EMBL/GenBank/DDBJ whole genome shotgun (WGS) entry which is preliminary data.</text>
</comment>
<dbReference type="PROSITE" id="PS50011">
    <property type="entry name" value="PROTEIN_KINASE_DOM"/>
    <property type="match status" value="1"/>
</dbReference>
<name>A0ABR1FCP9_9ASCO</name>
<evidence type="ECO:0000256" key="4">
    <source>
        <dbReference type="ARBA" id="ARBA00047899"/>
    </source>
</evidence>
<gene>
    <name evidence="9" type="ORF">BZA70DRAFT_234603</name>
</gene>
<accession>A0ABR1FCP9</accession>
<reference evidence="9 10" key="1">
    <citation type="submission" date="2024-03" db="EMBL/GenBank/DDBJ databases">
        <title>Genome-scale model development and genomic sequencing of the oleaginous clade Lipomyces.</title>
        <authorList>
            <consortium name="Lawrence Berkeley National Laboratory"/>
            <person name="Czajka J.J."/>
            <person name="Han Y."/>
            <person name="Kim J."/>
            <person name="Mondo S.J."/>
            <person name="Hofstad B.A."/>
            <person name="Robles A."/>
            <person name="Haridas S."/>
            <person name="Riley R."/>
            <person name="LaButti K."/>
            <person name="Pangilinan J."/>
            <person name="Andreopoulos W."/>
            <person name="Lipzen A."/>
            <person name="Yan J."/>
            <person name="Wang M."/>
            <person name="Ng V."/>
            <person name="Grigoriev I.V."/>
            <person name="Spatafora J.W."/>
            <person name="Magnuson J.K."/>
            <person name="Baker S.E."/>
            <person name="Pomraning K.R."/>
        </authorList>
    </citation>
    <scope>NUCLEOTIDE SEQUENCE [LARGE SCALE GENOMIC DNA]</scope>
    <source>
        <strain evidence="9 10">Phaff 52-87</strain>
    </source>
</reference>
<evidence type="ECO:0000256" key="7">
    <source>
        <dbReference type="RuleBase" id="RU000304"/>
    </source>
</evidence>
<dbReference type="PROSITE" id="PS00107">
    <property type="entry name" value="PROTEIN_KINASE_ATP"/>
    <property type="match status" value="1"/>
</dbReference>
<comment type="catalytic activity">
    <reaction evidence="5">
        <text>L-seryl-[protein] + ATP = O-phospho-L-seryl-[protein] + ADP + H(+)</text>
        <dbReference type="Rhea" id="RHEA:17989"/>
        <dbReference type="Rhea" id="RHEA-COMP:9863"/>
        <dbReference type="Rhea" id="RHEA-COMP:11604"/>
        <dbReference type="ChEBI" id="CHEBI:15378"/>
        <dbReference type="ChEBI" id="CHEBI:29999"/>
        <dbReference type="ChEBI" id="CHEBI:30616"/>
        <dbReference type="ChEBI" id="CHEBI:83421"/>
        <dbReference type="ChEBI" id="CHEBI:456216"/>
        <dbReference type="EC" id="2.7.11.1"/>
    </reaction>
</comment>
<dbReference type="InterPro" id="IPR008271">
    <property type="entry name" value="Ser/Thr_kinase_AS"/>
</dbReference>
<dbReference type="EC" id="2.7.11.1" evidence="1"/>
<evidence type="ECO:0000256" key="2">
    <source>
        <dbReference type="ARBA" id="ARBA00022741"/>
    </source>
</evidence>
<evidence type="ECO:0000313" key="9">
    <source>
        <dbReference type="EMBL" id="KAK7207615.1"/>
    </source>
</evidence>
<organism evidence="9 10">
    <name type="scientific">Myxozyma melibiosi</name>
    <dbReference type="NCBI Taxonomy" id="54550"/>
    <lineage>
        <taxon>Eukaryota</taxon>
        <taxon>Fungi</taxon>
        <taxon>Dikarya</taxon>
        <taxon>Ascomycota</taxon>
        <taxon>Saccharomycotina</taxon>
        <taxon>Lipomycetes</taxon>
        <taxon>Lipomycetales</taxon>
        <taxon>Lipomycetaceae</taxon>
        <taxon>Myxozyma</taxon>
    </lineage>
</organism>
<dbReference type="InterPro" id="IPR000719">
    <property type="entry name" value="Prot_kinase_dom"/>
</dbReference>
<dbReference type="InterPro" id="IPR017441">
    <property type="entry name" value="Protein_kinase_ATP_BS"/>
</dbReference>
<dbReference type="Pfam" id="PF00069">
    <property type="entry name" value="Pkinase"/>
    <property type="match status" value="1"/>
</dbReference>
<protein>
    <recommendedName>
        <fullName evidence="1">non-specific serine/threonine protein kinase</fullName>
        <ecNumber evidence="1">2.7.11.1</ecNumber>
    </recommendedName>
</protein>
<dbReference type="GeneID" id="90035815"/>
<evidence type="ECO:0000259" key="8">
    <source>
        <dbReference type="PROSITE" id="PS50011"/>
    </source>
</evidence>
<comment type="catalytic activity">
    <reaction evidence="4">
        <text>L-threonyl-[protein] + ATP = O-phospho-L-threonyl-[protein] + ADP + H(+)</text>
        <dbReference type="Rhea" id="RHEA:46608"/>
        <dbReference type="Rhea" id="RHEA-COMP:11060"/>
        <dbReference type="Rhea" id="RHEA-COMP:11605"/>
        <dbReference type="ChEBI" id="CHEBI:15378"/>
        <dbReference type="ChEBI" id="CHEBI:30013"/>
        <dbReference type="ChEBI" id="CHEBI:30616"/>
        <dbReference type="ChEBI" id="CHEBI:61977"/>
        <dbReference type="ChEBI" id="CHEBI:456216"/>
        <dbReference type="EC" id="2.7.11.1"/>
    </reaction>
</comment>
<proteinExistence type="inferred from homology"/>
<feature type="binding site" evidence="6">
    <location>
        <position position="49"/>
    </location>
    <ligand>
        <name>ATP</name>
        <dbReference type="ChEBI" id="CHEBI:30616"/>
    </ligand>
</feature>
<evidence type="ECO:0000313" key="10">
    <source>
        <dbReference type="Proteomes" id="UP001498771"/>
    </source>
</evidence>
<evidence type="ECO:0000256" key="1">
    <source>
        <dbReference type="ARBA" id="ARBA00012513"/>
    </source>
</evidence>
<dbReference type="PANTHER" id="PTHR24346">
    <property type="entry name" value="MAP/MICROTUBULE AFFINITY-REGULATING KINASE"/>
    <property type="match status" value="1"/>
</dbReference>
<dbReference type="Gene3D" id="1.10.510.10">
    <property type="entry name" value="Transferase(Phosphotransferase) domain 1"/>
    <property type="match status" value="1"/>
</dbReference>
<keyword evidence="7" id="KW-0723">Serine/threonine-protein kinase</keyword>
<dbReference type="InterPro" id="IPR011009">
    <property type="entry name" value="Kinase-like_dom_sf"/>
</dbReference>
<comment type="similarity">
    <text evidence="7">Belongs to the protein kinase superfamily.</text>
</comment>
<keyword evidence="7" id="KW-0418">Kinase</keyword>
<feature type="non-terminal residue" evidence="9">
    <location>
        <position position="290"/>
    </location>
</feature>
<dbReference type="Proteomes" id="UP001498771">
    <property type="component" value="Unassembled WGS sequence"/>
</dbReference>
<dbReference type="PROSITE" id="PS00108">
    <property type="entry name" value="PROTEIN_KINASE_ST"/>
    <property type="match status" value="1"/>
</dbReference>
<dbReference type="PANTHER" id="PTHR24346:SF110">
    <property type="entry name" value="NON-SPECIFIC SERINE_THREONINE PROTEIN KINASE"/>
    <property type="match status" value="1"/>
</dbReference>
<evidence type="ECO:0000256" key="5">
    <source>
        <dbReference type="ARBA" id="ARBA00048679"/>
    </source>
</evidence>
<keyword evidence="2 6" id="KW-0547">Nucleotide-binding</keyword>